<dbReference type="OrthoDB" id="6614653at2759"/>
<dbReference type="InterPro" id="IPR042099">
    <property type="entry name" value="ANL_N_sf"/>
</dbReference>
<protein>
    <recommendedName>
        <fullName evidence="2">AMP-dependent synthetase/ligase domain-containing protein</fullName>
    </recommendedName>
</protein>
<keyword evidence="4" id="KW-1185">Reference proteome</keyword>
<dbReference type="Gene3D" id="3.30.300.30">
    <property type="match status" value="1"/>
</dbReference>
<evidence type="ECO:0000259" key="2">
    <source>
        <dbReference type="Pfam" id="PF00501"/>
    </source>
</evidence>
<dbReference type="PANTHER" id="PTHR43201:SF8">
    <property type="entry name" value="ACYL-COA SYNTHETASE FAMILY MEMBER 3"/>
    <property type="match status" value="1"/>
</dbReference>
<dbReference type="EMBL" id="AP024448">
    <property type="protein sequence ID" value="BCS27984.1"/>
    <property type="molecule type" value="Genomic_DNA"/>
</dbReference>
<accession>A0A7R8AQ95</accession>
<dbReference type="GeneID" id="64977981"/>
<dbReference type="Proteomes" id="UP000654913">
    <property type="component" value="Chromosome 6"/>
</dbReference>
<reference evidence="3" key="2">
    <citation type="submission" date="2021-02" db="EMBL/GenBank/DDBJ databases">
        <title>Aspergillus puulaauensis MK2 genome sequence.</title>
        <authorList>
            <person name="Futagami T."/>
            <person name="Mori K."/>
            <person name="Kadooka C."/>
            <person name="Tanaka T."/>
        </authorList>
    </citation>
    <scope>NUCLEOTIDE SEQUENCE</scope>
    <source>
        <strain evidence="3">MK2</strain>
    </source>
</reference>
<dbReference type="InterPro" id="IPR000873">
    <property type="entry name" value="AMP-dep_synth/lig_dom"/>
</dbReference>
<dbReference type="RefSeq" id="XP_041560170.1">
    <property type="nucleotide sequence ID" value="XM_041694329.1"/>
</dbReference>
<dbReference type="PROSITE" id="PS00455">
    <property type="entry name" value="AMP_BINDING"/>
    <property type="match status" value="1"/>
</dbReference>
<evidence type="ECO:0000313" key="3">
    <source>
        <dbReference type="EMBL" id="BCS27984.1"/>
    </source>
</evidence>
<dbReference type="Pfam" id="PF00501">
    <property type="entry name" value="AMP-binding"/>
    <property type="match status" value="1"/>
</dbReference>
<dbReference type="PANTHER" id="PTHR43201">
    <property type="entry name" value="ACYL-COA SYNTHETASE"/>
    <property type="match status" value="1"/>
</dbReference>
<comment type="similarity">
    <text evidence="1">Belongs to the ATP-dependent AMP-binding enzyme family.</text>
</comment>
<dbReference type="GO" id="GO:0031956">
    <property type="term" value="F:medium-chain fatty acid-CoA ligase activity"/>
    <property type="evidence" value="ECO:0007669"/>
    <property type="project" value="TreeGrafter"/>
</dbReference>
<dbReference type="Gene3D" id="3.40.50.12780">
    <property type="entry name" value="N-terminal domain of ligase-like"/>
    <property type="match status" value="1"/>
</dbReference>
<name>A0A7R8AQ95_9EURO</name>
<evidence type="ECO:0000256" key="1">
    <source>
        <dbReference type="ARBA" id="ARBA00006432"/>
    </source>
</evidence>
<proteinExistence type="inferred from homology"/>
<dbReference type="GO" id="GO:0006631">
    <property type="term" value="P:fatty acid metabolic process"/>
    <property type="evidence" value="ECO:0007669"/>
    <property type="project" value="TreeGrafter"/>
</dbReference>
<feature type="domain" description="AMP-dependent synthetase/ligase" evidence="2">
    <location>
        <begin position="76"/>
        <end position="386"/>
    </location>
</feature>
<dbReference type="SUPFAM" id="SSF56801">
    <property type="entry name" value="Acetyl-CoA synthetase-like"/>
    <property type="match status" value="1"/>
</dbReference>
<dbReference type="KEGG" id="apuu:APUU_61032S"/>
<dbReference type="InterPro" id="IPR020845">
    <property type="entry name" value="AMP-binding_CS"/>
</dbReference>
<reference evidence="3" key="1">
    <citation type="submission" date="2021-01" db="EMBL/GenBank/DDBJ databases">
        <authorList>
            <consortium name="Aspergillus puulaauensis MK2 genome sequencing consortium"/>
            <person name="Kazuki M."/>
            <person name="Futagami T."/>
        </authorList>
    </citation>
    <scope>NUCLEOTIDE SEQUENCE</scope>
    <source>
        <strain evidence="3">MK2</strain>
    </source>
</reference>
<sequence>MTRTSIQVPDHLWLRRLYEHWRQSANRTFIKDLETGKEATFTEFLYEVLSHRDRLKRQLSAETLEKLQDPSEEIFIATVSGAGFDFMVLLLAIQSLGAIVVPLNSQVHLEEAHYFLGTCNASLITSSQLASQYAETISSSLSLPHLSFAPSNPPDLSNIEFELVQESHDDPTFSPDRGFCLLYTSGTTGPSKGVLTSCRSVLKGMENYQRGLALSPSDKWLHHAPAHWKGGFDFQLVAAYTGASIEICNSVFSPGWFWERMQNGGGITCFQASPTLLTLIQERFDCIKGQGARQEALKGLRDIRIILTGSMRVQDCVKDSWRELLGGKELVNLYGMTEVAGMVSMTDWTANRPVDHCGWHNPELTVKANESGEICVKGPLVMKRYLSGDPTVNSNALDADGFYKTGDMGKVGPGGKIYVLGRASQDVIRSMGYKCTAADIEDPLRSYPGVSQAFVLGVDDLVMGQRVTALLLRKTTPEAEFCLGDLKLANLRWWLAVEKGLPAFKLPTLLRIIRSDTFTATTDTGKPSKKKIASACFKPEDWDSKDVQVWDIATKEKFPGNRAWDWEGRSAK</sequence>
<organism evidence="3 4">
    <name type="scientific">Aspergillus puulaauensis</name>
    <dbReference type="NCBI Taxonomy" id="1220207"/>
    <lineage>
        <taxon>Eukaryota</taxon>
        <taxon>Fungi</taxon>
        <taxon>Dikarya</taxon>
        <taxon>Ascomycota</taxon>
        <taxon>Pezizomycotina</taxon>
        <taxon>Eurotiomycetes</taxon>
        <taxon>Eurotiomycetidae</taxon>
        <taxon>Eurotiales</taxon>
        <taxon>Aspergillaceae</taxon>
        <taxon>Aspergillus</taxon>
    </lineage>
</organism>
<dbReference type="InterPro" id="IPR045851">
    <property type="entry name" value="AMP-bd_C_sf"/>
</dbReference>
<dbReference type="AlphaFoldDB" id="A0A7R8AQ95"/>
<gene>
    <name evidence="3" type="ORF">APUU_61032S</name>
</gene>
<evidence type="ECO:0000313" key="4">
    <source>
        <dbReference type="Proteomes" id="UP000654913"/>
    </source>
</evidence>